<evidence type="ECO:0000256" key="1">
    <source>
        <dbReference type="SAM" id="MobiDB-lite"/>
    </source>
</evidence>
<organism evidence="2 3">
    <name type="scientific">Amycolatopsis silviterrae</name>
    <dbReference type="NCBI Taxonomy" id="1656914"/>
    <lineage>
        <taxon>Bacteria</taxon>
        <taxon>Bacillati</taxon>
        <taxon>Actinomycetota</taxon>
        <taxon>Actinomycetes</taxon>
        <taxon>Pseudonocardiales</taxon>
        <taxon>Pseudonocardiaceae</taxon>
        <taxon>Amycolatopsis</taxon>
    </lineage>
</organism>
<keyword evidence="3" id="KW-1185">Reference proteome</keyword>
<evidence type="ECO:0000313" key="2">
    <source>
        <dbReference type="EMBL" id="MFD2472364.1"/>
    </source>
</evidence>
<feature type="compositionally biased region" description="Basic and acidic residues" evidence="1">
    <location>
        <begin position="1"/>
        <end position="11"/>
    </location>
</feature>
<proteinExistence type="predicted"/>
<reference evidence="3" key="1">
    <citation type="journal article" date="2019" name="Int. J. Syst. Evol. Microbiol.">
        <title>The Global Catalogue of Microorganisms (GCM) 10K type strain sequencing project: providing services to taxonomists for standard genome sequencing and annotation.</title>
        <authorList>
            <consortium name="The Broad Institute Genomics Platform"/>
            <consortium name="The Broad Institute Genome Sequencing Center for Infectious Disease"/>
            <person name="Wu L."/>
            <person name="Ma J."/>
        </authorList>
    </citation>
    <scope>NUCLEOTIDE SEQUENCE [LARGE SCALE GENOMIC DNA]</scope>
    <source>
        <strain evidence="3">CGMCC 4.7641</strain>
    </source>
</reference>
<dbReference type="RefSeq" id="WP_378309986.1">
    <property type="nucleotide sequence ID" value="NZ_JBHUKS010000026.1"/>
</dbReference>
<name>A0ABW5HGN0_9PSEU</name>
<evidence type="ECO:0000313" key="3">
    <source>
        <dbReference type="Proteomes" id="UP001597483"/>
    </source>
</evidence>
<protein>
    <recommendedName>
        <fullName evidence="4">DUF2267 domain-containing protein</fullName>
    </recommendedName>
</protein>
<sequence length="124" mass="13854">MSPVRDPDRQMIQKRLMGSMVDTPPIPPGDRLEARMSTVMDSLPEQFRPIVTSLLEKHDPELLAAFQAQEKPTLDQQEAMIDVLGDAFTEHFGPGHEPTEQGKLIDDALGAFLTRWPSEDLAES</sequence>
<evidence type="ECO:0008006" key="4">
    <source>
        <dbReference type="Google" id="ProtNLM"/>
    </source>
</evidence>
<dbReference type="EMBL" id="JBHUKS010000026">
    <property type="protein sequence ID" value="MFD2472364.1"/>
    <property type="molecule type" value="Genomic_DNA"/>
</dbReference>
<accession>A0ABW5HGN0</accession>
<dbReference type="Proteomes" id="UP001597483">
    <property type="component" value="Unassembled WGS sequence"/>
</dbReference>
<feature type="region of interest" description="Disordered" evidence="1">
    <location>
        <begin position="1"/>
        <end position="29"/>
    </location>
</feature>
<gene>
    <name evidence="2" type="ORF">ACFSVL_33560</name>
</gene>
<comment type="caution">
    <text evidence="2">The sequence shown here is derived from an EMBL/GenBank/DDBJ whole genome shotgun (WGS) entry which is preliminary data.</text>
</comment>